<dbReference type="Proteomes" id="UP001190700">
    <property type="component" value="Unassembled WGS sequence"/>
</dbReference>
<protein>
    <submittedName>
        <fullName evidence="1">Uncharacterized protein</fullName>
    </submittedName>
</protein>
<comment type="caution">
    <text evidence="1">The sequence shown here is derived from an EMBL/GenBank/DDBJ whole genome shotgun (WGS) entry which is preliminary data.</text>
</comment>
<accession>A0AAE0LEW6</accession>
<reference evidence="1 2" key="1">
    <citation type="journal article" date="2015" name="Genome Biol. Evol.">
        <title>Comparative Genomics of a Bacterivorous Green Alga Reveals Evolutionary Causalities and Consequences of Phago-Mixotrophic Mode of Nutrition.</title>
        <authorList>
            <person name="Burns J.A."/>
            <person name="Paasch A."/>
            <person name="Narechania A."/>
            <person name="Kim E."/>
        </authorList>
    </citation>
    <scope>NUCLEOTIDE SEQUENCE [LARGE SCALE GENOMIC DNA]</scope>
    <source>
        <strain evidence="1 2">PLY_AMNH</strain>
    </source>
</reference>
<dbReference type="AlphaFoldDB" id="A0AAE0LEW6"/>
<keyword evidence="2" id="KW-1185">Reference proteome</keyword>
<proteinExistence type="predicted"/>
<organism evidence="1 2">
    <name type="scientific">Cymbomonas tetramitiformis</name>
    <dbReference type="NCBI Taxonomy" id="36881"/>
    <lineage>
        <taxon>Eukaryota</taxon>
        <taxon>Viridiplantae</taxon>
        <taxon>Chlorophyta</taxon>
        <taxon>Pyramimonadophyceae</taxon>
        <taxon>Pyramimonadales</taxon>
        <taxon>Pyramimonadaceae</taxon>
        <taxon>Cymbomonas</taxon>
    </lineage>
</organism>
<name>A0AAE0LEW6_9CHLO</name>
<sequence length="194" mass="20639">MLEGFRTIRAGAGAHDEKSTSKATELALSRLCSRLCSLLYSFYCGASSIPERRNKCPEVSVEILRCYTEVLVLMLGRVMQMHALAITLGLGVSDIGMLKDAELGAQGHLQMARLGHRAAECMVRSGVGPLSDGEVGREGCSANGKVSVGSISDSEVVRRVASDGEVGVQAAQCWRGRAQGCSYGKVGCKAAQRW</sequence>
<gene>
    <name evidence="1" type="ORF">CYMTET_9667</name>
</gene>
<evidence type="ECO:0000313" key="2">
    <source>
        <dbReference type="Proteomes" id="UP001190700"/>
    </source>
</evidence>
<dbReference type="EMBL" id="LGRX02003227">
    <property type="protein sequence ID" value="KAK3282602.1"/>
    <property type="molecule type" value="Genomic_DNA"/>
</dbReference>
<evidence type="ECO:0000313" key="1">
    <source>
        <dbReference type="EMBL" id="KAK3282602.1"/>
    </source>
</evidence>